<proteinExistence type="predicted"/>
<feature type="region of interest" description="Disordered" evidence="1">
    <location>
        <begin position="17"/>
        <end position="292"/>
    </location>
</feature>
<keyword evidence="4" id="KW-1185">Reference proteome</keyword>
<sequence>MRTAAILVASLLATIGTAAPMSESADNGLQLYKREPLPPLTKDVEPPQLDVEMEGKKSGSRSTTEDIDMESPSSSPDLSLPTHFPDPLPEYLSSPSSDTLFPPPPPPPSSSGPAPPPVSPISDYLSSLPPPPPPASPISDYLSSLPFPPPPPPSPPSSPPSSPSSSGSAPPPAPPLPPSSGGSSPPSLRKVVNDDDSKKSSPASITSKSNSEPEVQRPTIDLTKVNLKPVGQRPKPQHIPEPPSYQSQLRKMAHGGSKDQGLTNKNTDQETDSQEPSTSYQPKSPEVKIPPAVLSRPDLKLIQEARARANLLNQ</sequence>
<dbReference type="Proteomes" id="UP001648503">
    <property type="component" value="Unassembled WGS sequence"/>
</dbReference>
<protein>
    <recommendedName>
        <fullName evidence="5">WH2 domain-containing protein</fullName>
    </recommendedName>
</protein>
<feature type="compositionally biased region" description="Pro residues" evidence="1">
    <location>
        <begin position="169"/>
        <end position="178"/>
    </location>
</feature>
<organism evidence="3 4">
    <name type="scientific">Batrachochytrium salamandrivorans</name>
    <dbReference type="NCBI Taxonomy" id="1357716"/>
    <lineage>
        <taxon>Eukaryota</taxon>
        <taxon>Fungi</taxon>
        <taxon>Fungi incertae sedis</taxon>
        <taxon>Chytridiomycota</taxon>
        <taxon>Chytridiomycota incertae sedis</taxon>
        <taxon>Chytridiomycetes</taxon>
        <taxon>Rhizophydiales</taxon>
        <taxon>Rhizophydiales incertae sedis</taxon>
        <taxon>Batrachochytrium</taxon>
    </lineage>
</organism>
<accession>A0ABQ8EYS0</accession>
<comment type="caution">
    <text evidence="3">The sequence shown here is derived from an EMBL/GenBank/DDBJ whole genome shotgun (WGS) entry which is preliminary data.</text>
</comment>
<feature type="compositionally biased region" description="Low complexity" evidence="1">
    <location>
        <begin position="71"/>
        <end position="81"/>
    </location>
</feature>
<evidence type="ECO:0000256" key="2">
    <source>
        <dbReference type="SAM" id="SignalP"/>
    </source>
</evidence>
<evidence type="ECO:0000313" key="3">
    <source>
        <dbReference type="EMBL" id="KAH6588426.1"/>
    </source>
</evidence>
<dbReference type="EMBL" id="JAFCIX010000507">
    <property type="protein sequence ID" value="KAH6588426.1"/>
    <property type="molecule type" value="Genomic_DNA"/>
</dbReference>
<keyword evidence="2" id="KW-0732">Signal</keyword>
<feature type="chain" id="PRO_5046932003" description="WH2 domain-containing protein" evidence="2">
    <location>
        <begin position="19"/>
        <end position="314"/>
    </location>
</feature>
<feature type="compositionally biased region" description="Polar residues" evidence="1">
    <location>
        <begin position="200"/>
        <end position="213"/>
    </location>
</feature>
<evidence type="ECO:0008006" key="5">
    <source>
        <dbReference type="Google" id="ProtNLM"/>
    </source>
</evidence>
<name>A0ABQ8EYS0_9FUNG</name>
<feature type="compositionally biased region" description="Pro residues" evidence="1">
    <location>
        <begin position="146"/>
        <end position="162"/>
    </location>
</feature>
<reference evidence="3 4" key="1">
    <citation type="submission" date="2021-02" db="EMBL/GenBank/DDBJ databases">
        <title>Variation within the Batrachochytrium salamandrivorans European outbreak.</title>
        <authorList>
            <person name="Kelly M."/>
            <person name="Pasmans F."/>
            <person name="Shea T.P."/>
            <person name="Munoz J.F."/>
            <person name="Carranza S."/>
            <person name="Cuomo C.A."/>
            <person name="Martel A."/>
        </authorList>
    </citation>
    <scope>NUCLEOTIDE SEQUENCE [LARGE SCALE GENOMIC DNA]</scope>
    <source>
        <strain evidence="3 4">AMFP18/2</strain>
    </source>
</reference>
<gene>
    <name evidence="3" type="ORF">BASA50_010741</name>
</gene>
<feature type="signal peptide" evidence="2">
    <location>
        <begin position="1"/>
        <end position="18"/>
    </location>
</feature>
<evidence type="ECO:0000313" key="4">
    <source>
        <dbReference type="Proteomes" id="UP001648503"/>
    </source>
</evidence>
<evidence type="ECO:0000256" key="1">
    <source>
        <dbReference type="SAM" id="MobiDB-lite"/>
    </source>
</evidence>
<feature type="compositionally biased region" description="Pro residues" evidence="1">
    <location>
        <begin position="101"/>
        <end position="119"/>
    </location>
</feature>